<accession>A0A3D9V906</accession>
<feature type="transmembrane region" description="Helical" evidence="6">
    <location>
        <begin position="180"/>
        <end position="200"/>
    </location>
</feature>
<dbReference type="Gene3D" id="1.10.3720.10">
    <property type="entry name" value="MetI-like"/>
    <property type="match status" value="1"/>
</dbReference>
<evidence type="ECO:0000256" key="2">
    <source>
        <dbReference type="ARBA" id="ARBA00022448"/>
    </source>
</evidence>
<evidence type="ECO:0000313" key="9">
    <source>
        <dbReference type="Proteomes" id="UP000256485"/>
    </source>
</evidence>
<feature type="transmembrane region" description="Helical" evidence="6">
    <location>
        <begin position="82"/>
        <end position="101"/>
    </location>
</feature>
<keyword evidence="4 6" id="KW-1133">Transmembrane helix</keyword>
<feature type="transmembrane region" description="Helical" evidence="6">
    <location>
        <begin position="47"/>
        <end position="70"/>
    </location>
</feature>
<dbReference type="CDD" id="cd06261">
    <property type="entry name" value="TM_PBP2"/>
    <property type="match status" value="1"/>
</dbReference>
<dbReference type="PANTHER" id="PTHR30177:SF4">
    <property type="entry name" value="OSMOPROTECTANT IMPORT PERMEASE PROTEIN OSMW"/>
    <property type="match status" value="1"/>
</dbReference>
<dbReference type="InterPro" id="IPR035906">
    <property type="entry name" value="MetI-like_sf"/>
</dbReference>
<dbReference type="AlphaFoldDB" id="A0A3D9V906"/>
<keyword evidence="3 6" id="KW-0812">Transmembrane</keyword>
<gene>
    <name evidence="8" type="ORF">DFJ64_2067</name>
</gene>
<name>A0A3D9V906_THECX</name>
<evidence type="ECO:0000256" key="6">
    <source>
        <dbReference type="RuleBase" id="RU363032"/>
    </source>
</evidence>
<comment type="similarity">
    <text evidence="6">Belongs to the binding-protein-dependent transport system permease family.</text>
</comment>
<dbReference type="SUPFAM" id="SSF161098">
    <property type="entry name" value="MetI-like"/>
    <property type="match status" value="1"/>
</dbReference>
<dbReference type="InterPro" id="IPR051204">
    <property type="entry name" value="ABC_transp_perm/SBD"/>
</dbReference>
<evidence type="ECO:0000256" key="1">
    <source>
        <dbReference type="ARBA" id="ARBA00004141"/>
    </source>
</evidence>
<keyword evidence="2 6" id="KW-0813">Transport</keyword>
<reference evidence="8 9" key="1">
    <citation type="submission" date="2018-08" db="EMBL/GenBank/DDBJ databases">
        <title>Sequencing the genomes of 1000 actinobacteria strains.</title>
        <authorList>
            <person name="Klenk H.-P."/>
        </authorList>
    </citation>
    <scope>NUCLEOTIDE SEQUENCE [LARGE SCALE GENOMIC DNA]</scope>
    <source>
        <strain evidence="8 9">DSM 22891</strain>
    </source>
</reference>
<feature type="transmembrane region" description="Helical" evidence="6">
    <location>
        <begin position="12"/>
        <end position="35"/>
    </location>
</feature>
<dbReference type="GO" id="GO:0031460">
    <property type="term" value="P:glycine betaine transport"/>
    <property type="evidence" value="ECO:0007669"/>
    <property type="project" value="TreeGrafter"/>
</dbReference>
<dbReference type="PANTHER" id="PTHR30177">
    <property type="entry name" value="GLYCINE BETAINE/L-PROLINE TRANSPORT SYSTEM PERMEASE PROTEIN PROW"/>
    <property type="match status" value="1"/>
</dbReference>
<organism evidence="8 9">
    <name type="scientific">Thermasporomyces composti</name>
    <dbReference type="NCBI Taxonomy" id="696763"/>
    <lineage>
        <taxon>Bacteria</taxon>
        <taxon>Bacillati</taxon>
        <taxon>Actinomycetota</taxon>
        <taxon>Actinomycetes</taxon>
        <taxon>Propionibacteriales</taxon>
        <taxon>Nocardioidaceae</taxon>
        <taxon>Thermasporomyces</taxon>
    </lineage>
</organism>
<dbReference type="Pfam" id="PF00528">
    <property type="entry name" value="BPD_transp_1"/>
    <property type="match status" value="1"/>
</dbReference>
<feature type="domain" description="ABC transmembrane type-1" evidence="7">
    <location>
        <begin position="16"/>
        <end position="199"/>
    </location>
</feature>
<dbReference type="GO" id="GO:0055085">
    <property type="term" value="P:transmembrane transport"/>
    <property type="evidence" value="ECO:0007669"/>
    <property type="project" value="InterPro"/>
</dbReference>
<feature type="transmembrane region" description="Helical" evidence="6">
    <location>
        <begin position="133"/>
        <end position="160"/>
    </location>
</feature>
<dbReference type="InterPro" id="IPR000515">
    <property type="entry name" value="MetI-like"/>
</dbReference>
<comment type="subcellular location">
    <subcellularLocation>
        <location evidence="6">Cell membrane</location>
        <topology evidence="6">Multi-pass membrane protein</topology>
    </subcellularLocation>
    <subcellularLocation>
        <location evidence="1">Membrane</location>
        <topology evidence="1">Multi-pass membrane protein</topology>
    </subcellularLocation>
</comment>
<evidence type="ECO:0000256" key="4">
    <source>
        <dbReference type="ARBA" id="ARBA00022989"/>
    </source>
</evidence>
<evidence type="ECO:0000259" key="7">
    <source>
        <dbReference type="PROSITE" id="PS50928"/>
    </source>
</evidence>
<protein>
    <submittedName>
        <fullName evidence="8">Osmoprotectant transport system permease protein</fullName>
    </submittedName>
</protein>
<dbReference type="PROSITE" id="PS50928">
    <property type="entry name" value="ABC_TM1"/>
    <property type="match status" value="1"/>
</dbReference>
<evidence type="ECO:0000256" key="5">
    <source>
        <dbReference type="ARBA" id="ARBA00023136"/>
    </source>
</evidence>
<evidence type="ECO:0000256" key="3">
    <source>
        <dbReference type="ARBA" id="ARBA00022692"/>
    </source>
</evidence>
<keyword evidence="5 6" id="KW-0472">Membrane</keyword>
<sequence>MIEWLSRNVDEIVVLFGWHAMLSVLPLVFGLLLSIPLGWLARERRWLYPPLVGVSSLLYTIPSLALFVALPAVLGTRILDPVNVVVALTIYTVALLVRTVADGLAAVPDDVRQAATAMGFQPLRRLLQVELPVAVPVIGAGLRVAAVSNVSLVSVAAIIGVPELGMLFTDGFQRDFFTPLVTGIGLCVVLALLLDGAVLAMTRALTPWERVGSRS</sequence>
<proteinExistence type="inferred from homology"/>
<comment type="caution">
    <text evidence="8">The sequence shown here is derived from an EMBL/GenBank/DDBJ whole genome shotgun (WGS) entry which is preliminary data.</text>
</comment>
<evidence type="ECO:0000313" key="8">
    <source>
        <dbReference type="EMBL" id="REF36650.1"/>
    </source>
</evidence>
<dbReference type="GO" id="GO:0005886">
    <property type="term" value="C:plasma membrane"/>
    <property type="evidence" value="ECO:0007669"/>
    <property type="project" value="UniProtKB-SubCell"/>
</dbReference>
<dbReference type="Proteomes" id="UP000256485">
    <property type="component" value="Unassembled WGS sequence"/>
</dbReference>
<dbReference type="EMBL" id="QTUC01000001">
    <property type="protein sequence ID" value="REF36650.1"/>
    <property type="molecule type" value="Genomic_DNA"/>
</dbReference>
<keyword evidence="9" id="KW-1185">Reference proteome</keyword>
<dbReference type="RefSeq" id="WP_342768117.1">
    <property type="nucleotide sequence ID" value="NZ_QTUC01000001.1"/>
</dbReference>